<name>A0A1A8ENL1_9TELE</name>
<feature type="region of interest" description="Disordered" evidence="1">
    <location>
        <begin position="1"/>
        <end position="92"/>
    </location>
</feature>
<dbReference type="PANTHER" id="PTHR33480">
    <property type="entry name" value="SET DOMAIN-CONTAINING PROTEIN-RELATED"/>
    <property type="match status" value="1"/>
</dbReference>
<reference evidence="2" key="1">
    <citation type="submission" date="2016-05" db="EMBL/GenBank/DDBJ databases">
        <authorList>
            <person name="Lavstsen T."/>
            <person name="Jespersen J.S."/>
        </authorList>
    </citation>
    <scope>NUCLEOTIDE SEQUENCE</scope>
    <source>
        <tissue evidence="2">Brain</tissue>
    </source>
</reference>
<dbReference type="AlphaFoldDB" id="A0A1A8ENL1"/>
<feature type="compositionally biased region" description="Polar residues" evidence="1">
    <location>
        <begin position="252"/>
        <end position="270"/>
    </location>
</feature>
<feature type="compositionally biased region" description="Polar residues" evidence="1">
    <location>
        <begin position="232"/>
        <end position="243"/>
    </location>
</feature>
<organism evidence="2">
    <name type="scientific">Nothobranchius korthausae</name>
    <dbReference type="NCBI Taxonomy" id="1143690"/>
    <lineage>
        <taxon>Eukaryota</taxon>
        <taxon>Metazoa</taxon>
        <taxon>Chordata</taxon>
        <taxon>Craniata</taxon>
        <taxon>Vertebrata</taxon>
        <taxon>Euteleostomi</taxon>
        <taxon>Actinopterygii</taxon>
        <taxon>Neopterygii</taxon>
        <taxon>Teleostei</taxon>
        <taxon>Neoteleostei</taxon>
        <taxon>Acanthomorphata</taxon>
        <taxon>Ovalentaria</taxon>
        <taxon>Atherinomorphae</taxon>
        <taxon>Cyprinodontiformes</taxon>
        <taxon>Nothobranchiidae</taxon>
        <taxon>Nothobranchius</taxon>
    </lineage>
</organism>
<feature type="region of interest" description="Disordered" evidence="1">
    <location>
        <begin position="477"/>
        <end position="499"/>
    </location>
</feature>
<feature type="compositionally biased region" description="Polar residues" evidence="1">
    <location>
        <begin position="579"/>
        <end position="604"/>
    </location>
</feature>
<dbReference type="EMBL" id="HAEB01002223">
    <property type="protein sequence ID" value="SBQ48750.1"/>
    <property type="molecule type" value="Transcribed_RNA"/>
</dbReference>
<feature type="compositionally biased region" description="Basic residues" evidence="1">
    <location>
        <begin position="72"/>
        <end position="81"/>
    </location>
</feature>
<sequence length="755" mass="85984">MEATAIVEDQVDIQMENRVKEKELEEPSPSDREPKIIHRSLGRRSLRVTRRGPPQKRGGPPEKRRGPPEKRRGQKQKRRGQKEKTDGVTVKRTWSGGKRRWDKKHYCVFCRRPQVKIARHLLRKHCDEQEVMEASVLPTGSKQRHLLLEHLRCRGNYMHNIEVIRQGSGEIVPWRQPSEDVDARNYLPCPLCLGFFLRADLWKHQASCRKKLAADLSRGPFLDLLTQQVKTSSGEPTCNSAEQVPTDPVRLSTHQPRSSGSDVDQNQNSAVPPPRKRTRVQAAASRLLPISSGASESCSEILHRMNQDTVSHQVKSDWLICKYGNKLMGNQDGGSRRYDYFSQKLRELGRLLLAAKSLDSDIQNLQDLLAPGHLSLVLSAARKASGYRWSRPPLSIKTTLKTICEVAIEQSLQVADWEAAARATDFYHMLGKEWDTLGLENPGPDPENPEEGTTPKKQVFCPHTENNQRPDVLLRISKNPEPSQIPPGSRLRTSVSVAAAPRKVRRRPWSSEEKEAIWRQLGDHVLAQSVPGKEVCQRCLDLEPVLKGRHWKDVKNQIHNQIQSQKKQQFHAQMDLEENQTGQTPNQSYQTQIDQQSREPAQNQEKPIYQVQMDLQIQDNIQSQKKQLDHIKLGQDQLHIHKKHLCHMTLDLQSHGQVLKIHQMDHQNQSHHSLDQDTSTLTVSSYGPDGPLPAPEHLVLGQEPNILHYPVLPRAPRTQMDPLLSRTSWTDETLAQNFSISKTLLPDPNSGNVQF</sequence>
<dbReference type="PANTHER" id="PTHR33480:SF5">
    <property type="entry name" value="SI:DKEY-51D8.9"/>
    <property type="match status" value="1"/>
</dbReference>
<feature type="compositionally biased region" description="Basic and acidic residues" evidence="1">
    <location>
        <begin position="59"/>
        <end position="71"/>
    </location>
</feature>
<evidence type="ECO:0000313" key="2">
    <source>
        <dbReference type="EMBL" id="SBQ48750.1"/>
    </source>
</evidence>
<feature type="compositionally biased region" description="Basic and acidic residues" evidence="1">
    <location>
        <begin position="15"/>
        <end position="36"/>
    </location>
</feature>
<feature type="compositionally biased region" description="Basic residues" evidence="1">
    <location>
        <begin position="37"/>
        <end position="54"/>
    </location>
</feature>
<gene>
    <name evidence="2" type="primary">Nfu_g_1_015638</name>
</gene>
<feature type="region of interest" description="Disordered" evidence="1">
    <location>
        <begin position="577"/>
        <end position="604"/>
    </location>
</feature>
<feature type="region of interest" description="Disordered" evidence="1">
    <location>
        <begin position="437"/>
        <end position="464"/>
    </location>
</feature>
<reference evidence="2" key="2">
    <citation type="submission" date="2016-06" db="EMBL/GenBank/DDBJ databases">
        <title>The genome of a short-lived fish provides insights into sex chromosome evolution and the genetic control of aging.</title>
        <authorList>
            <person name="Reichwald K."/>
            <person name="Felder M."/>
            <person name="Petzold A."/>
            <person name="Koch P."/>
            <person name="Groth M."/>
            <person name="Platzer M."/>
        </authorList>
    </citation>
    <scope>NUCLEOTIDE SEQUENCE</scope>
    <source>
        <tissue evidence="2">Brain</tissue>
    </source>
</reference>
<proteinExistence type="predicted"/>
<evidence type="ECO:0000256" key="1">
    <source>
        <dbReference type="SAM" id="MobiDB-lite"/>
    </source>
</evidence>
<protein>
    <submittedName>
        <fullName evidence="2">Uncharacterized protein</fullName>
    </submittedName>
</protein>
<accession>A0A1A8ENL1</accession>
<feature type="region of interest" description="Disordered" evidence="1">
    <location>
        <begin position="232"/>
        <end position="282"/>
    </location>
</feature>